<dbReference type="EMBL" id="CALQ01001759">
    <property type="protein sequence ID" value="CCM19193.1"/>
    <property type="molecule type" value="Genomic_DNA"/>
</dbReference>
<organism evidence="2">
    <name type="scientific">Leishmania guyanensis</name>
    <dbReference type="NCBI Taxonomy" id="5670"/>
    <lineage>
        <taxon>Eukaryota</taxon>
        <taxon>Discoba</taxon>
        <taxon>Euglenozoa</taxon>
        <taxon>Kinetoplastea</taxon>
        <taxon>Metakinetoplastina</taxon>
        <taxon>Trypanosomatida</taxon>
        <taxon>Trypanosomatidae</taxon>
        <taxon>Leishmaniinae</taxon>
        <taxon>Leishmania</taxon>
        <taxon>Leishmania guyanensis species complex</taxon>
    </lineage>
</organism>
<proteinExistence type="predicted"/>
<evidence type="ECO:0000313" key="2">
    <source>
        <dbReference type="EMBL" id="CCM19193.1"/>
    </source>
</evidence>
<sequence length="204" mass="21698">MSMSRATERLEVCEGATAYRMASLLQRPRTDEVVDVGSLRGTTAQIEEFLAMASRVPAVRMEPDWMRLGSGGSSDAEELESVNEGPTAQLNVVAGVLEEVDGAAERPEVSCLDGLVLPTAANQQELQRHTVEQAQAMLNLLSALLPSTPVSDDCSAASRAAGHVPMSKEDDDDSVAVMNADDLMGEDSSEDNAPACHRGIIEIN</sequence>
<reference evidence="2" key="1">
    <citation type="submission" date="2012-08" db="EMBL/GenBank/DDBJ databases">
        <title>Comparative genomics of metastatic and non-metastatic Leishmania guyanensis provides insights into polygenic factors involved in Leishmania RNA virus infection.</title>
        <authorList>
            <person name="Smith D."/>
            <person name="Hertz-Fowler C."/>
            <person name="Martin R."/>
            <person name="Dickens N."/>
            <person name="Fasel N."/>
            <person name="Falquet L."/>
            <person name="Beverley S."/>
            <person name="Zangger H."/>
            <person name="Calderon-Copete S."/>
            <person name="Mottram J."/>
            <person name="Xenarios I."/>
        </authorList>
    </citation>
    <scope>NUCLEOTIDE SEQUENCE</scope>
    <source>
        <strain evidence="2">MHOM/BR/75/M4147/SSU:IR2SAT-LUC</strain>
    </source>
</reference>
<gene>
    <name evidence="2" type="primary">LgM4147LRVhigh.34.02180.00210</name>
    <name evidence="2" type="ORF">BN36_3466780</name>
</gene>
<protein>
    <submittedName>
        <fullName evidence="2">Uncharacterized protein</fullName>
    </submittedName>
</protein>
<feature type="region of interest" description="Disordered" evidence="1">
    <location>
        <begin position="184"/>
        <end position="204"/>
    </location>
</feature>
<name>A0A1E1J6G9_LEIGU</name>
<evidence type="ECO:0000256" key="1">
    <source>
        <dbReference type="SAM" id="MobiDB-lite"/>
    </source>
</evidence>
<dbReference type="AlphaFoldDB" id="A0A1E1J6G9"/>
<accession>A0A1E1J6G9</accession>